<dbReference type="EMBL" id="MU273484">
    <property type="protein sequence ID" value="KAI0035492.1"/>
    <property type="molecule type" value="Genomic_DNA"/>
</dbReference>
<dbReference type="Proteomes" id="UP000814128">
    <property type="component" value="Unassembled WGS sequence"/>
</dbReference>
<reference evidence="1" key="1">
    <citation type="submission" date="2021-02" db="EMBL/GenBank/DDBJ databases">
        <authorList>
            <consortium name="DOE Joint Genome Institute"/>
            <person name="Ahrendt S."/>
            <person name="Looney B.P."/>
            <person name="Miyauchi S."/>
            <person name="Morin E."/>
            <person name="Drula E."/>
            <person name="Courty P.E."/>
            <person name="Chicoki N."/>
            <person name="Fauchery L."/>
            <person name="Kohler A."/>
            <person name="Kuo A."/>
            <person name="Labutti K."/>
            <person name="Pangilinan J."/>
            <person name="Lipzen A."/>
            <person name="Riley R."/>
            <person name="Andreopoulos W."/>
            <person name="He G."/>
            <person name="Johnson J."/>
            <person name="Barry K.W."/>
            <person name="Grigoriev I.V."/>
            <person name="Nagy L."/>
            <person name="Hibbett D."/>
            <person name="Henrissat B."/>
            <person name="Matheny P.B."/>
            <person name="Labbe J."/>
            <person name="Martin F."/>
        </authorList>
    </citation>
    <scope>NUCLEOTIDE SEQUENCE</scope>
    <source>
        <strain evidence="1">EC-137</strain>
    </source>
</reference>
<accession>A0ACB8QUZ8</accession>
<organism evidence="1 2">
    <name type="scientific">Vararia minispora EC-137</name>
    <dbReference type="NCBI Taxonomy" id="1314806"/>
    <lineage>
        <taxon>Eukaryota</taxon>
        <taxon>Fungi</taxon>
        <taxon>Dikarya</taxon>
        <taxon>Basidiomycota</taxon>
        <taxon>Agaricomycotina</taxon>
        <taxon>Agaricomycetes</taxon>
        <taxon>Russulales</taxon>
        <taxon>Lachnocladiaceae</taxon>
        <taxon>Vararia</taxon>
    </lineage>
</organism>
<keyword evidence="2" id="KW-1185">Reference proteome</keyword>
<gene>
    <name evidence="1" type="ORF">K488DRAFT_68407</name>
</gene>
<proteinExistence type="predicted"/>
<name>A0ACB8QUZ8_9AGAM</name>
<sequence>MGARGRVGRPAGDVGVEMGVGRGNGLLGGSAVARRRVTDWTECEDRWWRCSGWCAEGGNSAGWRGSVADRPGRVVAVTVGGPVARGSGSGCGARRRSSTMERERAGSWRMPYLGLGGRGCSRPLPLSWPGEAVRRLEGSRGGELIGASSFHPRGTEMAEILGITGSGEGWAARPTSESWERSGGRVGETGSGRPPLVTLFPRGRELGESWDELEDSSDGGGDSTAWTVLRGGRLRLQYGTNLVGDVDRLSGMCGDVMPGAAAADGAVGAIAGLAARSGWAAGTAGGRPPAGWGSGLRFGDEAEAACGDSGCWGGLGRRGGGDTGAGVGSGVGRGDRKVLLAWATATPGGFWLTAGGTMPPPAPLHTPGVGSGLRDGTAYVGLPAGGWMGYWAGYWGLGADIWPGGPPAYANGANGIGGDWAWAGAGAGAGAGWCHGPGWCGSGRACGWAGCGGICRAAGAAATVTATPSALSTSYRQNGPCGAGLYAILASSSSSTSVEAKEQEPNYSQPARPACPLR</sequence>
<evidence type="ECO:0000313" key="1">
    <source>
        <dbReference type="EMBL" id="KAI0035492.1"/>
    </source>
</evidence>
<comment type="caution">
    <text evidence="1">The sequence shown here is derived from an EMBL/GenBank/DDBJ whole genome shotgun (WGS) entry which is preliminary data.</text>
</comment>
<evidence type="ECO:0000313" key="2">
    <source>
        <dbReference type="Proteomes" id="UP000814128"/>
    </source>
</evidence>
<reference evidence="1" key="2">
    <citation type="journal article" date="2022" name="New Phytol.">
        <title>Evolutionary transition to the ectomycorrhizal habit in the genomes of a hyperdiverse lineage of mushroom-forming fungi.</title>
        <authorList>
            <person name="Looney B."/>
            <person name="Miyauchi S."/>
            <person name="Morin E."/>
            <person name="Drula E."/>
            <person name="Courty P.E."/>
            <person name="Kohler A."/>
            <person name="Kuo A."/>
            <person name="LaButti K."/>
            <person name="Pangilinan J."/>
            <person name="Lipzen A."/>
            <person name="Riley R."/>
            <person name="Andreopoulos W."/>
            <person name="He G."/>
            <person name="Johnson J."/>
            <person name="Nolan M."/>
            <person name="Tritt A."/>
            <person name="Barry K.W."/>
            <person name="Grigoriev I.V."/>
            <person name="Nagy L.G."/>
            <person name="Hibbett D."/>
            <person name="Henrissat B."/>
            <person name="Matheny P.B."/>
            <person name="Labbe J."/>
            <person name="Martin F.M."/>
        </authorList>
    </citation>
    <scope>NUCLEOTIDE SEQUENCE</scope>
    <source>
        <strain evidence="1">EC-137</strain>
    </source>
</reference>
<protein>
    <submittedName>
        <fullName evidence="1">Uncharacterized protein</fullName>
    </submittedName>
</protein>